<dbReference type="Proteomes" id="UP001186944">
    <property type="component" value="Unassembled WGS sequence"/>
</dbReference>
<proteinExistence type="predicted"/>
<evidence type="ECO:0000313" key="2">
    <source>
        <dbReference type="Proteomes" id="UP001186944"/>
    </source>
</evidence>
<name>A0AA88Y887_PINIB</name>
<sequence length="374" mass="42214">MEREPGISGHQSSIELEAGWSDKPRILPQGQRTDVDYKFEVVGVNVSFDIPGDGMYWVPSGDSPAYGKVYATTERKTELTTSEAYRAIFTEDAFRWMEEQNAYLLLPGIFKENVVVVSGFAYARREKSAVRSINACLSAIAEGQQKTDYIDAYLVRLLSVTTFSLYENVLQGTLQSAISRVTEVFTDYTKRDRHIHRIIPMVNATLEHLQLSSNLNLNLIRSSHPDKEGDRVSILVHQAFEAYVRKLPKAIDLASEAISLGSITFPSGFGISVTSYHKQFELDEPLCFVIRTLETRSSNGKCPRFYVDPLLLAHHMLIQTGTCRVQSALSEMEDITEKLPDHVPYKGKLSYKFTAVYLLHGYKNSSWSKILMFA</sequence>
<accession>A0AA88Y887</accession>
<reference evidence="1" key="1">
    <citation type="submission" date="2019-08" db="EMBL/GenBank/DDBJ databases">
        <title>The improved chromosome-level genome for the pearl oyster Pinctada fucata martensii using PacBio sequencing and Hi-C.</title>
        <authorList>
            <person name="Zheng Z."/>
        </authorList>
    </citation>
    <scope>NUCLEOTIDE SEQUENCE</scope>
    <source>
        <strain evidence="1">ZZ-2019</strain>
        <tissue evidence="1">Adductor muscle</tissue>
    </source>
</reference>
<dbReference type="EMBL" id="VSWD01000009">
    <property type="protein sequence ID" value="KAK3094083.1"/>
    <property type="molecule type" value="Genomic_DNA"/>
</dbReference>
<dbReference type="AlphaFoldDB" id="A0AA88Y887"/>
<comment type="caution">
    <text evidence="1">The sequence shown here is derived from an EMBL/GenBank/DDBJ whole genome shotgun (WGS) entry which is preliminary data.</text>
</comment>
<protein>
    <submittedName>
        <fullName evidence="1">Uncharacterized protein</fullName>
    </submittedName>
</protein>
<keyword evidence="2" id="KW-1185">Reference proteome</keyword>
<organism evidence="1 2">
    <name type="scientific">Pinctada imbricata</name>
    <name type="common">Atlantic pearl-oyster</name>
    <name type="synonym">Pinctada martensii</name>
    <dbReference type="NCBI Taxonomy" id="66713"/>
    <lineage>
        <taxon>Eukaryota</taxon>
        <taxon>Metazoa</taxon>
        <taxon>Spiralia</taxon>
        <taxon>Lophotrochozoa</taxon>
        <taxon>Mollusca</taxon>
        <taxon>Bivalvia</taxon>
        <taxon>Autobranchia</taxon>
        <taxon>Pteriomorphia</taxon>
        <taxon>Pterioida</taxon>
        <taxon>Pterioidea</taxon>
        <taxon>Pteriidae</taxon>
        <taxon>Pinctada</taxon>
    </lineage>
</organism>
<evidence type="ECO:0000313" key="1">
    <source>
        <dbReference type="EMBL" id="KAK3094083.1"/>
    </source>
</evidence>
<gene>
    <name evidence="1" type="ORF">FSP39_023997</name>
</gene>